<evidence type="ECO:0000256" key="5">
    <source>
        <dbReference type="SAM" id="SignalP"/>
    </source>
</evidence>
<evidence type="ECO:0000259" key="6">
    <source>
        <dbReference type="PROSITE" id="PS51935"/>
    </source>
</evidence>
<evidence type="ECO:0000256" key="4">
    <source>
        <dbReference type="ARBA" id="ARBA00022807"/>
    </source>
</evidence>
<dbReference type="PROSITE" id="PS51935">
    <property type="entry name" value="NLPC_P60"/>
    <property type="match status" value="1"/>
</dbReference>
<dbReference type="EMBL" id="LT796768">
    <property type="protein sequence ID" value="SKB09990.1"/>
    <property type="molecule type" value="Genomic_DNA"/>
</dbReference>
<dbReference type="PANTHER" id="PTHR47053">
    <property type="entry name" value="MUREIN DD-ENDOPEPTIDASE MEPH-RELATED"/>
    <property type="match status" value="1"/>
</dbReference>
<dbReference type="PANTHER" id="PTHR47053:SF1">
    <property type="entry name" value="MUREIN DD-ENDOPEPTIDASE MEPH-RELATED"/>
    <property type="match status" value="1"/>
</dbReference>
<evidence type="ECO:0000256" key="2">
    <source>
        <dbReference type="ARBA" id="ARBA00022670"/>
    </source>
</evidence>
<protein>
    <submittedName>
        <fullName evidence="7">Cell wall-associated hydrolase, NlpC family</fullName>
    </submittedName>
</protein>
<keyword evidence="2" id="KW-0645">Protease</keyword>
<evidence type="ECO:0000313" key="7">
    <source>
        <dbReference type="EMBL" id="SKB09990.1"/>
    </source>
</evidence>
<dbReference type="SUPFAM" id="SSF54001">
    <property type="entry name" value="Cysteine proteinases"/>
    <property type="match status" value="1"/>
</dbReference>
<organism evidence="7 8">
    <name type="scientific">Aeromicrobium choanae</name>
    <dbReference type="NCBI Taxonomy" id="1736691"/>
    <lineage>
        <taxon>Bacteria</taxon>
        <taxon>Bacillati</taxon>
        <taxon>Actinomycetota</taxon>
        <taxon>Actinomycetes</taxon>
        <taxon>Propionibacteriales</taxon>
        <taxon>Nocardioidaceae</taxon>
        <taxon>Aeromicrobium</taxon>
    </lineage>
</organism>
<keyword evidence="5" id="KW-0732">Signal</keyword>
<dbReference type="InterPro" id="IPR038765">
    <property type="entry name" value="Papain-like_cys_pep_sf"/>
</dbReference>
<evidence type="ECO:0000256" key="1">
    <source>
        <dbReference type="ARBA" id="ARBA00007074"/>
    </source>
</evidence>
<proteinExistence type="inferred from homology"/>
<dbReference type="Pfam" id="PF00877">
    <property type="entry name" value="NLPC_P60"/>
    <property type="match status" value="1"/>
</dbReference>
<keyword evidence="3 7" id="KW-0378">Hydrolase</keyword>
<evidence type="ECO:0000256" key="3">
    <source>
        <dbReference type="ARBA" id="ARBA00022801"/>
    </source>
</evidence>
<comment type="similarity">
    <text evidence="1">Belongs to the peptidase C40 family.</text>
</comment>
<dbReference type="AlphaFoldDB" id="A0A1T4Z7G6"/>
<feature type="domain" description="NlpC/P60" evidence="6">
    <location>
        <begin position="82"/>
        <end position="198"/>
    </location>
</feature>
<sequence length="198" mass="21338">MRHVATILAASLAASIMTVSAPAQAAPATVSSSGAQSTAATTTAAPTAAQLRYQRIVKRKAAIKRKKYVIARKKAIKRKRAIVRGKKIMNAAAKYKGTPYRYGGASPSGFDCSGLVKYVVKKSVKKSMPRVAGAQMKKGKKVSKGNKRKGDLIGFYNGSGVYHIAIYAGNNKIWHSPRPGKSVEKVKIWTGSYKVRRV</sequence>
<name>A0A1T4Z7G6_9ACTN</name>
<keyword evidence="4" id="KW-0788">Thiol protease</keyword>
<accession>A0A1T4Z7G6</accession>
<dbReference type="Gene3D" id="3.90.1720.10">
    <property type="entry name" value="endopeptidase domain like (from Nostoc punctiforme)"/>
    <property type="match status" value="1"/>
</dbReference>
<keyword evidence="8" id="KW-1185">Reference proteome</keyword>
<evidence type="ECO:0000313" key="8">
    <source>
        <dbReference type="Proteomes" id="UP000191040"/>
    </source>
</evidence>
<reference evidence="8" key="1">
    <citation type="submission" date="2017-02" db="EMBL/GenBank/DDBJ databases">
        <authorList>
            <person name="Varghese N."/>
            <person name="Submissions S."/>
        </authorList>
    </citation>
    <scope>NUCLEOTIDE SEQUENCE [LARGE SCALE GENOMIC DNA]</scope>
    <source>
        <strain evidence="8">9H-4</strain>
    </source>
</reference>
<feature type="chain" id="PRO_5012820768" evidence="5">
    <location>
        <begin position="26"/>
        <end position="198"/>
    </location>
</feature>
<dbReference type="GO" id="GO:0006508">
    <property type="term" value="P:proteolysis"/>
    <property type="evidence" value="ECO:0007669"/>
    <property type="project" value="UniProtKB-KW"/>
</dbReference>
<gene>
    <name evidence="7" type="ORF">SAMN06295964_3021</name>
</gene>
<dbReference type="InterPro" id="IPR051202">
    <property type="entry name" value="Peptidase_C40"/>
</dbReference>
<feature type="signal peptide" evidence="5">
    <location>
        <begin position="1"/>
        <end position="25"/>
    </location>
</feature>
<dbReference type="InterPro" id="IPR000064">
    <property type="entry name" value="NLP_P60_dom"/>
</dbReference>
<dbReference type="GO" id="GO:0008234">
    <property type="term" value="F:cysteine-type peptidase activity"/>
    <property type="evidence" value="ECO:0007669"/>
    <property type="project" value="UniProtKB-KW"/>
</dbReference>
<dbReference type="Proteomes" id="UP000191040">
    <property type="component" value="Chromosome I"/>
</dbReference>